<feature type="domain" description="TACO1/YebC-like N-terminal" evidence="9">
    <location>
        <begin position="5"/>
        <end position="75"/>
    </location>
</feature>
<evidence type="ECO:0000256" key="2">
    <source>
        <dbReference type="ARBA" id="ARBA00022490"/>
    </source>
</evidence>
<sequence>MAGHSKWANIQHRKGRQDAKRSKMFSKLSKEITVAAKMGAPDPEFNPRLRLAIMAAKAQSMPKDNIDRAIKKSTNADEAAFEEIRYEGFGPAGVGLIVEALTDNRNRAASEVRTIFSKNGGNLGETGSVSFMFDLVGYIEYAAEVASEDGMLEAAIEAGAEDVQSSEDTHEVYCAFDQLNEVSSALEKTFGEASSAKPIWKPQNTIDVEGDKAATLLKLMNALDDCDDVQNVYANFEISDEEMERLAD</sequence>
<evidence type="ECO:0000313" key="10">
    <source>
        <dbReference type="EMBL" id="MEX6632555.1"/>
    </source>
</evidence>
<dbReference type="RefSeq" id="WP_369312478.1">
    <property type="nucleotide sequence ID" value="NZ_JBEHZE010000001.1"/>
</dbReference>
<keyword evidence="3 6" id="KW-0805">Transcription regulation</keyword>
<evidence type="ECO:0000259" key="8">
    <source>
        <dbReference type="Pfam" id="PF01709"/>
    </source>
</evidence>
<keyword evidence="2 6" id="KW-0963">Cytoplasm</keyword>
<dbReference type="InterPro" id="IPR049083">
    <property type="entry name" value="TACO1_YebC_N"/>
</dbReference>
<evidence type="ECO:0000256" key="7">
    <source>
        <dbReference type="SAM" id="MobiDB-lite"/>
    </source>
</evidence>
<name>A0ABV3Z197_9PROT</name>
<evidence type="ECO:0000259" key="9">
    <source>
        <dbReference type="Pfam" id="PF20772"/>
    </source>
</evidence>
<dbReference type="EMBL" id="JBEHZE010000001">
    <property type="protein sequence ID" value="MEX6632555.1"/>
    <property type="molecule type" value="Genomic_DNA"/>
</dbReference>
<dbReference type="GO" id="GO:0003677">
    <property type="term" value="F:DNA binding"/>
    <property type="evidence" value="ECO:0007669"/>
    <property type="project" value="UniProtKB-KW"/>
</dbReference>
<keyword evidence="4 6" id="KW-0238">DNA-binding</keyword>
<dbReference type="NCBIfam" id="TIGR01033">
    <property type="entry name" value="YebC/PmpR family DNA-binding transcriptional regulator"/>
    <property type="match status" value="1"/>
</dbReference>
<dbReference type="Pfam" id="PF20772">
    <property type="entry name" value="TACO1_YebC_N"/>
    <property type="match status" value="1"/>
</dbReference>
<comment type="caution">
    <text evidence="10">The sequence shown here is derived from an EMBL/GenBank/DDBJ whole genome shotgun (WGS) entry which is preliminary data.</text>
</comment>
<dbReference type="Gene3D" id="1.10.10.200">
    <property type="match status" value="1"/>
</dbReference>
<dbReference type="InterPro" id="IPR017856">
    <property type="entry name" value="Integrase-like_N"/>
</dbReference>
<dbReference type="NCBIfam" id="NF001030">
    <property type="entry name" value="PRK00110.1"/>
    <property type="match status" value="1"/>
</dbReference>
<dbReference type="InterPro" id="IPR026564">
    <property type="entry name" value="Transcrip_reg_TACO1-like_dom3"/>
</dbReference>
<organism evidence="10 11">
    <name type="scientific">Hyphococcus lacteus</name>
    <dbReference type="NCBI Taxonomy" id="3143536"/>
    <lineage>
        <taxon>Bacteria</taxon>
        <taxon>Pseudomonadati</taxon>
        <taxon>Pseudomonadota</taxon>
        <taxon>Alphaproteobacteria</taxon>
        <taxon>Parvularculales</taxon>
        <taxon>Parvularculaceae</taxon>
        <taxon>Hyphococcus</taxon>
    </lineage>
</organism>
<evidence type="ECO:0000256" key="5">
    <source>
        <dbReference type="ARBA" id="ARBA00023163"/>
    </source>
</evidence>
<dbReference type="NCBIfam" id="NF009044">
    <property type="entry name" value="PRK12378.1"/>
    <property type="match status" value="1"/>
</dbReference>
<comment type="similarity">
    <text evidence="1 6">Belongs to the TACO1 family.</text>
</comment>
<feature type="region of interest" description="Disordered" evidence="7">
    <location>
        <begin position="1"/>
        <end position="23"/>
    </location>
</feature>
<evidence type="ECO:0000256" key="6">
    <source>
        <dbReference type="HAMAP-Rule" id="MF_00693"/>
    </source>
</evidence>
<keyword evidence="11" id="KW-1185">Reference proteome</keyword>
<feature type="domain" description="TACO1/YebC-like second and third" evidence="8">
    <location>
        <begin position="81"/>
        <end position="236"/>
    </location>
</feature>
<dbReference type="InterPro" id="IPR002876">
    <property type="entry name" value="Transcrip_reg_TACO1-like"/>
</dbReference>
<reference evidence="10 11" key="1">
    <citation type="submission" date="2024-05" db="EMBL/GenBank/DDBJ databases">
        <title>Three bacterial strains, DH-69, EH-24, and ECK-19 isolated from coastal sediments.</title>
        <authorList>
            <person name="Ye Y.-Q."/>
            <person name="Du Z.-J."/>
        </authorList>
    </citation>
    <scope>NUCLEOTIDE SEQUENCE [LARGE SCALE GENOMIC DNA]</scope>
    <source>
        <strain evidence="10 11">ECK-19</strain>
    </source>
</reference>
<dbReference type="HAMAP" id="MF_00693">
    <property type="entry name" value="Transcrip_reg_TACO1"/>
    <property type="match status" value="1"/>
</dbReference>
<dbReference type="PANTHER" id="PTHR12532">
    <property type="entry name" value="TRANSLATIONAL ACTIVATOR OF CYTOCHROME C OXIDASE 1"/>
    <property type="match status" value="1"/>
</dbReference>
<evidence type="ECO:0000313" key="11">
    <source>
        <dbReference type="Proteomes" id="UP001560685"/>
    </source>
</evidence>
<proteinExistence type="inferred from homology"/>
<accession>A0ABV3Z197</accession>
<dbReference type="Pfam" id="PF01709">
    <property type="entry name" value="Transcrip_reg"/>
    <property type="match status" value="1"/>
</dbReference>
<keyword evidence="5 6" id="KW-0804">Transcription</keyword>
<dbReference type="InterPro" id="IPR048300">
    <property type="entry name" value="TACO1_YebC-like_2nd/3rd_dom"/>
</dbReference>
<dbReference type="InterPro" id="IPR029072">
    <property type="entry name" value="YebC-like"/>
</dbReference>
<dbReference type="Proteomes" id="UP001560685">
    <property type="component" value="Unassembled WGS sequence"/>
</dbReference>
<evidence type="ECO:0000256" key="3">
    <source>
        <dbReference type="ARBA" id="ARBA00023015"/>
    </source>
</evidence>
<dbReference type="PANTHER" id="PTHR12532:SF6">
    <property type="entry name" value="TRANSCRIPTIONAL REGULATORY PROTEIN YEBC-RELATED"/>
    <property type="match status" value="1"/>
</dbReference>
<dbReference type="Gene3D" id="3.30.70.980">
    <property type="match status" value="2"/>
</dbReference>
<evidence type="ECO:0000256" key="1">
    <source>
        <dbReference type="ARBA" id="ARBA00008724"/>
    </source>
</evidence>
<dbReference type="SUPFAM" id="SSF75625">
    <property type="entry name" value="YebC-like"/>
    <property type="match status" value="1"/>
</dbReference>
<comment type="subcellular location">
    <subcellularLocation>
        <location evidence="6">Cytoplasm</location>
    </subcellularLocation>
</comment>
<protein>
    <recommendedName>
        <fullName evidence="6">Probable transcriptional regulatory protein ABFZ84_03255</fullName>
    </recommendedName>
</protein>
<gene>
    <name evidence="10" type="ORF">ABFZ84_03255</name>
</gene>
<evidence type="ECO:0000256" key="4">
    <source>
        <dbReference type="ARBA" id="ARBA00023125"/>
    </source>
</evidence>